<keyword evidence="3" id="KW-1185">Reference proteome</keyword>
<dbReference type="Pfam" id="PF04020">
    <property type="entry name" value="Phage_holin_4_2"/>
    <property type="match status" value="1"/>
</dbReference>
<dbReference type="AlphaFoldDB" id="A0A3S3ZIJ9"/>
<dbReference type="RefSeq" id="WP_127947854.1">
    <property type="nucleotide sequence ID" value="NZ_RKLN01000005.1"/>
</dbReference>
<feature type="transmembrane region" description="Helical" evidence="1">
    <location>
        <begin position="33"/>
        <end position="54"/>
    </location>
</feature>
<accession>A0A3S3ZIJ9</accession>
<protein>
    <submittedName>
        <fullName evidence="2">Phage holin family protein</fullName>
    </submittedName>
</protein>
<dbReference type="PANTHER" id="PTHR37309">
    <property type="entry name" value="SLR0284 PROTEIN"/>
    <property type="match status" value="1"/>
</dbReference>
<comment type="caution">
    <text evidence="2">The sequence shown here is derived from an EMBL/GenBank/DDBJ whole genome shotgun (WGS) entry which is preliminary data.</text>
</comment>
<dbReference type="PANTHER" id="PTHR37309:SF1">
    <property type="entry name" value="SLR0284 PROTEIN"/>
    <property type="match status" value="1"/>
</dbReference>
<dbReference type="Proteomes" id="UP000284333">
    <property type="component" value="Unassembled WGS sequence"/>
</dbReference>
<feature type="transmembrane region" description="Helical" evidence="1">
    <location>
        <begin position="66"/>
        <end position="88"/>
    </location>
</feature>
<evidence type="ECO:0000313" key="2">
    <source>
        <dbReference type="EMBL" id="RVW01557.1"/>
    </source>
</evidence>
<dbReference type="OrthoDB" id="9810847at2"/>
<proteinExistence type="predicted"/>
<gene>
    <name evidence="2" type="ORF">EF834_14110</name>
</gene>
<reference evidence="2 3" key="1">
    <citation type="submission" date="2018-11" db="EMBL/GenBank/DDBJ databases">
        <title>Rhodococcus spongicola sp. nov. and Rhodococcus xishaensis sp. nov. from marine sponges.</title>
        <authorList>
            <person name="Li L."/>
            <person name="Lin H.W."/>
        </authorList>
    </citation>
    <scope>NUCLEOTIDE SEQUENCE [LARGE SCALE GENOMIC DNA]</scope>
    <source>
        <strain evidence="2 3">LHW50502</strain>
    </source>
</reference>
<name>A0A3S3ZIJ9_9NOCA</name>
<keyword evidence="1" id="KW-0472">Membrane</keyword>
<keyword evidence="1" id="KW-0812">Transmembrane</keyword>
<evidence type="ECO:0000313" key="3">
    <source>
        <dbReference type="Proteomes" id="UP000284333"/>
    </source>
</evidence>
<dbReference type="EMBL" id="RKLN01000005">
    <property type="protein sequence ID" value="RVW01557.1"/>
    <property type="molecule type" value="Genomic_DNA"/>
</dbReference>
<keyword evidence="1" id="KW-1133">Transmembrane helix</keyword>
<dbReference type="InterPro" id="IPR007165">
    <property type="entry name" value="Phage_holin_4_2"/>
</dbReference>
<sequence>MTLVIRLVINAFAIWLAAQWVSGIEIARSGEGTGADVLIVLGIALVFTAVNAFVKPIVKLFSLPLLILTLGLFTLVINALMLLLTSWISSQTDWGLSVDGFWTAVWGAIIISLVNVVLSALVPDKR</sequence>
<organism evidence="2 3">
    <name type="scientific">Rhodococcus spongiicola</name>
    <dbReference type="NCBI Taxonomy" id="2487352"/>
    <lineage>
        <taxon>Bacteria</taxon>
        <taxon>Bacillati</taxon>
        <taxon>Actinomycetota</taxon>
        <taxon>Actinomycetes</taxon>
        <taxon>Mycobacteriales</taxon>
        <taxon>Nocardiaceae</taxon>
        <taxon>Rhodococcus</taxon>
    </lineage>
</organism>
<evidence type="ECO:0000256" key="1">
    <source>
        <dbReference type="SAM" id="Phobius"/>
    </source>
</evidence>
<feature type="transmembrane region" description="Helical" evidence="1">
    <location>
        <begin position="100"/>
        <end position="122"/>
    </location>
</feature>